<dbReference type="AlphaFoldDB" id="A0A3P8WMT9"/>
<evidence type="ECO:0000256" key="10">
    <source>
        <dbReference type="PROSITE-ProRule" id="PRU00108"/>
    </source>
</evidence>
<dbReference type="Gene3D" id="2.10.110.10">
    <property type="entry name" value="Cysteine Rich Protein"/>
    <property type="match status" value="2"/>
</dbReference>
<evidence type="ECO:0000256" key="1">
    <source>
        <dbReference type="ARBA" id="ARBA00004123"/>
    </source>
</evidence>
<evidence type="ECO:0000313" key="17">
    <source>
        <dbReference type="Proteomes" id="UP000265120"/>
    </source>
</evidence>
<keyword evidence="7 10" id="KW-0371">Homeobox</keyword>
<evidence type="ECO:0000256" key="6">
    <source>
        <dbReference type="ARBA" id="ARBA00023125"/>
    </source>
</evidence>
<keyword evidence="3" id="KW-0677">Repeat</keyword>
<dbReference type="InterPro" id="IPR009057">
    <property type="entry name" value="Homeodomain-like_sf"/>
</dbReference>
<reference evidence="16" key="2">
    <citation type="submission" date="2025-08" db="UniProtKB">
        <authorList>
            <consortium name="Ensembl"/>
        </authorList>
    </citation>
    <scope>IDENTIFICATION</scope>
</reference>
<evidence type="ECO:0000256" key="13">
    <source>
        <dbReference type="SAM" id="MobiDB-lite"/>
    </source>
</evidence>
<reference evidence="16 17" key="1">
    <citation type="journal article" date="2014" name="Nat. Genet.">
        <title>Whole-genome sequence of a flatfish provides insights into ZW sex chromosome evolution and adaptation to a benthic lifestyle.</title>
        <authorList>
            <person name="Chen S."/>
            <person name="Zhang G."/>
            <person name="Shao C."/>
            <person name="Huang Q."/>
            <person name="Liu G."/>
            <person name="Zhang P."/>
            <person name="Song W."/>
            <person name="An N."/>
            <person name="Chalopin D."/>
            <person name="Volff J.N."/>
            <person name="Hong Y."/>
            <person name="Li Q."/>
            <person name="Sha Z."/>
            <person name="Zhou H."/>
            <person name="Xie M."/>
            <person name="Yu Q."/>
            <person name="Liu Y."/>
            <person name="Xiang H."/>
            <person name="Wang N."/>
            <person name="Wu K."/>
            <person name="Yang C."/>
            <person name="Zhou Q."/>
            <person name="Liao X."/>
            <person name="Yang L."/>
            <person name="Hu Q."/>
            <person name="Zhang J."/>
            <person name="Meng L."/>
            <person name="Jin L."/>
            <person name="Tian Y."/>
            <person name="Lian J."/>
            <person name="Yang J."/>
            <person name="Miao G."/>
            <person name="Liu S."/>
            <person name="Liang Z."/>
            <person name="Yan F."/>
            <person name="Li Y."/>
            <person name="Sun B."/>
            <person name="Zhang H."/>
            <person name="Zhang J."/>
            <person name="Zhu Y."/>
            <person name="Du M."/>
            <person name="Zhao Y."/>
            <person name="Schartl M."/>
            <person name="Tang Q."/>
            <person name="Wang J."/>
        </authorList>
    </citation>
    <scope>NUCLEOTIDE SEQUENCE</scope>
</reference>
<organism evidence="16 17">
    <name type="scientific">Cynoglossus semilaevis</name>
    <name type="common">Tongue sole</name>
    <dbReference type="NCBI Taxonomy" id="244447"/>
    <lineage>
        <taxon>Eukaryota</taxon>
        <taxon>Metazoa</taxon>
        <taxon>Chordata</taxon>
        <taxon>Craniata</taxon>
        <taxon>Vertebrata</taxon>
        <taxon>Euteleostomi</taxon>
        <taxon>Actinopterygii</taxon>
        <taxon>Neopterygii</taxon>
        <taxon>Teleostei</taxon>
        <taxon>Neoteleostei</taxon>
        <taxon>Acanthomorphata</taxon>
        <taxon>Carangaria</taxon>
        <taxon>Pleuronectiformes</taxon>
        <taxon>Pleuronectoidei</taxon>
        <taxon>Cynoglossidae</taxon>
        <taxon>Cynoglossinae</taxon>
        <taxon>Cynoglossus</taxon>
    </lineage>
</organism>
<evidence type="ECO:0000313" key="16">
    <source>
        <dbReference type="Ensembl" id="ENSCSEP00000028768.1"/>
    </source>
</evidence>
<protein>
    <recommendedName>
        <fullName evidence="9">LIM/homeobox protein Lhx9</fullName>
    </recommendedName>
</protein>
<feature type="domain" description="Homeobox" evidence="15">
    <location>
        <begin position="150"/>
        <end position="210"/>
    </location>
</feature>
<dbReference type="SMART" id="SM00132">
    <property type="entry name" value="LIM"/>
    <property type="match status" value="2"/>
</dbReference>
<dbReference type="GO" id="GO:0000977">
    <property type="term" value="F:RNA polymerase II transcription regulatory region sequence-specific DNA binding"/>
    <property type="evidence" value="ECO:0007669"/>
    <property type="project" value="TreeGrafter"/>
</dbReference>
<keyword evidence="8 10" id="KW-0539">Nucleus</keyword>
<dbReference type="Pfam" id="PF00046">
    <property type="entry name" value="Homeodomain"/>
    <property type="match status" value="1"/>
</dbReference>
<evidence type="ECO:0000259" key="15">
    <source>
        <dbReference type="PROSITE" id="PS50071"/>
    </source>
</evidence>
<dbReference type="InterPro" id="IPR001781">
    <property type="entry name" value="Znf_LIM"/>
</dbReference>
<accession>A0A3P8WMT9</accession>
<dbReference type="InterPro" id="IPR050453">
    <property type="entry name" value="LIM_Homeobox_TF"/>
</dbReference>
<dbReference type="PROSITE" id="PS50071">
    <property type="entry name" value="HOMEOBOX_2"/>
    <property type="match status" value="1"/>
</dbReference>
<dbReference type="Pfam" id="PF00412">
    <property type="entry name" value="LIM"/>
    <property type="match status" value="2"/>
</dbReference>
<evidence type="ECO:0000256" key="8">
    <source>
        <dbReference type="ARBA" id="ARBA00023242"/>
    </source>
</evidence>
<dbReference type="GO" id="GO:0005634">
    <property type="term" value="C:nucleus"/>
    <property type="evidence" value="ECO:0007669"/>
    <property type="project" value="UniProtKB-SubCell"/>
</dbReference>
<dbReference type="GO" id="GO:0046872">
    <property type="term" value="F:metal ion binding"/>
    <property type="evidence" value="ECO:0007669"/>
    <property type="project" value="UniProtKB-KW"/>
</dbReference>
<dbReference type="SUPFAM" id="SSF46689">
    <property type="entry name" value="Homeodomain-like"/>
    <property type="match status" value="1"/>
</dbReference>
<evidence type="ECO:0000256" key="9">
    <source>
        <dbReference type="ARBA" id="ARBA00040534"/>
    </source>
</evidence>
<feature type="DNA-binding region" description="Homeobox" evidence="10">
    <location>
        <begin position="152"/>
        <end position="211"/>
    </location>
</feature>
<dbReference type="PANTHER" id="PTHR24208:SF95">
    <property type="entry name" value="LIM_HOMEOBOX PROTEIN LHX9"/>
    <property type="match status" value="1"/>
</dbReference>
<feature type="region of interest" description="Disordered" evidence="13">
    <location>
        <begin position="209"/>
        <end position="244"/>
    </location>
</feature>
<dbReference type="Ensembl" id="ENSCSET00000029160.1">
    <property type="protein sequence ID" value="ENSCSEP00000028768.1"/>
    <property type="gene ID" value="ENSCSEG00000018418.1"/>
</dbReference>
<dbReference type="SUPFAM" id="SSF57716">
    <property type="entry name" value="Glucocorticoid receptor-like (DNA-binding domain)"/>
    <property type="match status" value="2"/>
</dbReference>
<evidence type="ECO:0000256" key="4">
    <source>
        <dbReference type="ARBA" id="ARBA00022833"/>
    </source>
</evidence>
<feature type="domain" description="LIM zinc-binding" evidence="14">
    <location>
        <begin position="15"/>
        <end position="76"/>
    </location>
</feature>
<dbReference type="GeneTree" id="ENSGT00940000165771"/>
<dbReference type="InParanoid" id="A0A3P8WMT9"/>
<evidence type="ECO:0000256" key="7">
    <source>
        <dbReference type="ARBA" id="ARBA00023155"/>
    </source>
</evidence>
<keyword evidence="4 11" id="KW-0862">Zinc</keyword>
<dbReference type="InterPro" id="IPR017970">
    <property type="entry name" value="Homeobox_CS"/>
</dbReference>
<dbReference type="InterPro" id="IPR001356">
    <property type="entry name" value="HD"/>
</dbReference>
<keyword evidence="17" id="KW-1185">Reference proteome</keyword>
<dbReference type="PROSITE" id="PS00027">
    <property type="entry name" value="HOMEOBOX_1"/>
    <property type="match status" value="1"/>
</dbReference>
<dbReference type="GO" id="GO:0030182">
    <property type="term" value="P:neuron differentiation"/>
    <property type="evidence" value="ECO:0007669"/>
    <property type="project" value="TreeGrafter"/>
</dbReference>
<evidence type="ECO:0000256" key="3">
    <source>
        <dbReference type="ARBA" id="ARBA00022737"/>
    </source>
</evidence>
<evidence type="ECO:0000256" key="11">
    <source>
        <dbReference type="PROSITE-ProRule" id="PRU00125"/>
    </source>
</evidence>
<reference evidence="16" key="3">
    <citation type="submission" date="2025-09" db="UniProtKB">
        <authorList>
            <consortium name="Ensembl"/>
        </authorList>
    </citation>
    <scope>IDENTIFICATION</scope>
</reference>
<keyword evidence="6 10" id="KW-0238">DNA-binding</keyword>
<keyword evidence="2 11" id="KW-0479">Metal-binding</keyword>
<dbReference type="PANTHER" id="PTHR24208">
    <property type="entry name" value="LIM/HOMEOBOX PROTEIN LHX"/>
    <property type="match status" value="1"/>
</dbReference>
<dbReference type="GO" id="GO:0000981">
    <property type="term" value="F:DNA-binding transcription factor activity, RNA polymerase II-specific"/>
    <property type="evidence" value="ECO:0007669"/>
    <property type="project" value="InterPro"/>
</dbReference>
<dbReference type="Proteomes" id="UP000265120">
    <property type="component" value="Chromosome 18"/>
</dbReference>
<evidence type="ECO:0000256" key="5">
    <source>
        <dbReference type="ARBA" id="ARBA00023038"/>
    </source>
</evidence>
<dbReference type="STRING" id="244447.ENSCSEP00000028768"/>
<sequence>TSSSSSSSSSPPSPIVCCGCRGQVYDRFFLLAAGGAWHSSCLRCSQCQCELQTHGSLYCRHGNIYCQQDYNRMFGGGRCSRCSQPIPASALVMRSGHMTFHPQCFCCQECDVTLLPGSLYSVHGHRLLCQSGRSSEAVAVAVAVSGRSHRSTKRIRTCFRSEQLRALESYFAQKHNPDGKDWTYLVHRTGLPKRVLQVWFQNARAKLRRSLTSTEPQTTPGPAVPPSPGSLSPPCSSSGQSELFPASTIDPLQLSLITAPLYDPPINHPALFLDYDSQNELGDDSSLEVYEDVEPDLEQTTAMLDHQQK</sequence>
<keyword evidence="5 11" id="KW-0440">LIM domain</keyword>
<dbReference type="PROSITE" id="PS00478">
    <property type="entry name" value="LIM_DOMAIN_1"/>
    <property type="match status" value="2"/>
</dbReference>
<dbReference type="FunFam" id="1.10.10.60:FF:000027">
    <property type="entry name" value="LIM/homeobox protein Lhx9"/>
    <property type="match status" value="1"/>
</dbReference>
<dbReference type="SMART" id="SM00389">
    <property type="entry name" value="HOX"/>
    <property type="match status" value="1"/>
</dbReference>
<evidence type="ECO:0000259" key="14">
    <source>
        <dbReference type="PROSITE" id="PS50023"/>
    </source>
</evidence>
<evidence type="ECO:0000256" key="12">
    <source>
        <dbReference type="RuleBase" id="RU000682"/>
    </source>
</evidence>
<name>A0A3P8WMT9_CYNSE</name>
<dbReference type="Gene3D" id="1.10.10.60">
    <property type="entry name" value="Homeodomain-like"/>
    <property type="match status" value="1"/>
</dbReference>
<dbReference type="PROSITE" id="PS50023">
    <property type="entry name" value="LIM_DOMAIN_2"/>
    <property type="match status" value="2"/>
</dbReference>
<evidence type="ECO:0000256" key="2">
    <source>
        <dbReference type="ARBA" id="ARBA00022723"/>
    </source>
</evidence>
<feature type="domain" description="LIM zinc-binding" evidence="14">
    <location>
        <begin position="77"/>
        <end position="139"/>
    </location>
</feature>
<comment type="subcellular location">
    <subcellularLocation>
        <location evidence="1 10 12">Nucleus</location>
    </subcellularLocation>
</comment>
<dbReference type="CDD" id="cd00086">
    <property type="entry name" value="homeodomain"/>
    <property type="match status" value="1"/>
</dbReference>
<proteinExistence type="predicted"/>
<feature type="compositionally biased region" description="Low complexity" evidence="13">
    <location>
        <begin position="229"/>
        <end position="241"/>
    </location>
</feature>